<dbReference type="SUPFAM" id="SSF52540">
    <property type="entry name" value="P-loop containing nucleoside triphosphate hydrolases"/>
    <property type="match status" value="1"/>
</dbReference>
<evidence type="ECO:0000256" key="4">
    <source>
        <dbReference type="ARBA" id="ARBA00022840"/>
    </source>
</evidence>
<dbReference type="AlphaFoldDB" id="Q0RU35"/>
<name>Q0RU35_FRAAA</name>
<dbReference type="GO" id="GO:0015833">
    <property type="term" value="P:peptide transport"/>
    <property type="evidence" value="ECO:0007669"/>
    <property type="project" value="InterPro"/>
</dbReference>
<dbReference type="InterPro" id="IPR050319">
    <property type="entry name" value="ABC_transp_ATP-bind"/>
</dbReference>
<accession>Q0RU35</accession>
<evidence type="ECO:0000256" key="5">
    <source>
        <dbReference type="SAM" id="MobiDB-lite"/>
    </source>
</evidence>
<keyword evidence="2" id="KW-0813">Transport</keyword>
<keyword evidence="4 7" id="KW-0067">ATP-binding</keyword>
<protein>
    <submittedName>
        <fullName evidence="7">ATP-binding component of dipeptide ABC transport system</fullName>
    </submittedName>
</protein>
<dbReference type="InterPro" id="IPR027417">
    <property type="entry name" value="P-loop_NTPase"/>
</dbReference>
<keyword evidence="8" id="KW-1185">Reference proteome</keyword>
<comment type="similarity">
    <text evidence="1">Belongs to the ABC transporter superfamily.</text>
</comment>
<dbReference type="InterPro" id="IPR013563">
    <property type="entry name" value="Oligopep_ABC_C"/>
</dbReference>
<feature type="region of interest" description="Disordered" evidence="5">
    <location>
        <begin position="77"/>
        <end position="133"/>
    </location>
</feature>
<dbReference type="Gene3D" id="3.40.50.300">
    <property type="entry name" value="P-loop containing nucleotide triphosphate hydrolases"/>
    <property type="match status" value="1"/>
</dbReference>
<sequence>MSVQAQVLDLLSELQRQLGIARLFITHDLTVVTHVSDRLLIMKDGEVVEEGAAKAVFDNPRHPYTKMLLQAAPRLPDSRFQEPRFQEPRLRNHAGRSRAETESGRFSPSLLPLRPPPWTYSTAGSAVVGSRGP</sequence>
<dbReference type="PANTHER" id="PTHR43776">
    <property type="entry name" value="TRANSPORT ATP-BINDING PROTEIN"/>
    <property type="match status" value="1"/>
</dbReference>
<feature type="domain" description="Oligopeptide/dipeptide ABC transporter C-terminal" evidence="6">
    <location>
        <begin position="48"/>
        <end position="89"/>
    </location>
</feature>
<dbReference type="Proteomes" id="UP000000657">
    <property type="component" value="Chromosome"/>
</dbReference>
<dbReference type="eggNOG" id="COG4172">
    <property type="taxonomic scope" value="Bacteria"/>
</dbReference>
<evidence type="ECO:0000256" key="3">
    <source>
        <dbReference type="ARBA" id="ARBA00022741"/>
    </source>
</evidence>
<dbReference type="EMBL" id="CT573213">
    <property type="protein sequence ID" value="CAJ58909.1"/>
    <property type="molecule type" value="Genomic_DNA"/>
</dbReference>
<dbReference type="HOGENOM" id="CLU_1903607_0_0_11"/>
<feature type="compositionally biased region" description="Basic and acidic residues" evidence="5">
    <location>
        <begin position="77"/>
        <end position="90"/>
    </location>
</feature>
<organism evidence="7 8">
    <name type="scientific">Frankia alni (strain DSM 45986 / CECT 9034 / ACN14a)</name>
    <dbReference type="NCBI Taxonomy" id="326424"/>
    <lineage>
        <taxon>Bacteria</taxon>
        <taxon>Bacillati</taxon>
        <taxon>Actinomycetota</taxon>
        <taxon>Actinomycetes</taxon>
        <taxon>Frankiales</taxon>
        <taxon>Frankiaceae</taxon>
        <taxon>Frankia</taxon>
    </lineage>
</organism>
<dbReference type="KEGG" id="fal:FRAAL0231"/>
<proteinExistence type="inferred from homology"/>
<keyword evidence="3" id="KW-0547">Nucleotide-binding</keyword>
<evidence type="ECO:0000256" key="2">
    <source>
        <dbReference type="ARBA" id="ARBA00022448"/>
    </source>
</evidence>
<reference evidence="7 8" key="1">
    <citation type="journal article" date="2007" name="Genome Res.">
        <title>Genome characteristics of facultatively symbiotic Frankia sp. strains reflect host range and host plant biogeography.</title>
        <authorList>
            <person name="Normand P."/>
            <person name="Lapierre P."/>
            <person name="Tisa L.S."/>
            <person name="Gogarten J.P."/>
            <person name="Alloisio N."/>
            <person name="Bagnarol E."/>
            <person name="Bassi C.A."/>
            <person name="Berry A.M."/>
            <person name="Bickhart D.M."/>
            <person name="Choisne N."/>
            <person name="Couloux A."/>
            <person name="Cournoyer B."/>
            <person name="Cruveiller S."/>
            <person name="Daubin V."/>
            <person name="Demange N."/>
            <person name="Francino M.P."/>
            <person name="Goltsman E."/>
            <person name="Huang Y."/>
            <person name="Kopp O.R."/>
            <person name="Labarre L."/>
            <person name="Lapidus A."/>
            <person name="Lavire C."/>
            <person name="Marechal J."/>
            <person name="Martinez M."/>
            <person name="Mastronunzio J.E."/>
            <person name="Mullin B.C."/>
            <person name="Niemann J."/>
            <person name="Pujic P."/>
            <person name="Rawnsley T."/>
            <person name="Rouy Z."/>
            <person name="Schenowitz C."/>
            <person name="Sellstedt A."/>
            <person name="Tavares F."/>
            <person name="Tomkins J.P."/>
            <person name="Vallenet D."/>
            <person name="Valverde C."/>
            <person name="Wall L.G."/>
            <person name="Wang Y."/>
            <person name="Medigue C."/>
            <person name="Benson D.R."/>
        </authorList>
    </citation>
    <scope>NUCLEOTIDE SEQUENCE [LARGE SCALE GENOMIC DNA]</scope>
    <source>
        <strain evidence="8">DSM 45986 / CECT 9034 / ACN14a</strain>
    </source>
</reference>
<dbReference type="GO" id="GO:0005524">
    <property type="term" value="F:ATP binding"/>
    <property type="evidence" value="ECO:0007669"/>
    <property type="project" value="UniProtKB-KW"/>
</dbReference>
<gene>
    <name evidence="7" type="ordered locus">FRAAL0231</name>
</gene>
<dbReference type="PANTHER" id="PTHR43776:SF7">
    <property type="entry name" value="D,D-DIPEPTIDE TRANSPORT ATP-BINDING PROTEIN DDPF-RELATED"/>
    <property type="match status" value="1"/>
</dbReference>
<evidence type="ECO:0000259" key="6">
    <source>
        <dbReference type="Pfam" id="PF08352"/>
    </source>
</evidence>
<dbReference type="Pfam" id="PF08352">
    <property type="entry name" value="oligo_HPY"/>
    <property type="match status" value="1"/>
</dbReference>
<evidence type="ECO:0000256" key="1">
    <source>
        <dbReference type="ARBA" id="ARBA00005417"/>
    </source>
</evidence>
<evidence type="ECO:0000313" key="7">
    <source>
        <dbReference type="EMBL" id="CAJ58909.1"/>
    </source>
</evidence>
<dbReference type="STRING" id="326424.FRAAL0231"/>
<evidence type="ECO:0000313" key="8">
    <source>
        <dbReference type="Proteomes" id="UP000000657"/>
    </source>
</evidence>